<dbReference type="EMBL" id="MN740443">
    <property type="protein sequence ID" value="QHU26666.1"/>
    <property type="molecule type" value="Genomic_DNA"/>
</dbReference>
<organism evidence="1">
    <name type="scientific">viral metagenome</name>
    <dbReference type="NCBI Taxonomy" id="1070528"/>
    <lineage>
        <taxon>unclassified sequences</taxon>
        <taxon>metagenomes</taxon>
        <taxon>organismal metagenomes</taxon>
    </lineage>
</organism>
<protein>
    <submittedName>
        <fullName evidence="1">Uncharacterized protein</fullName>
    </submittedName>
</protein>
<sequence length="84" mass="9620">MTKYRRMNEVITCPHCKEPVLIEKLNCGIFRHGQYKNSGKQVGPHSSKEKCDNLIRTNAIYGCGKPFQIKQENGTMIVSICEYI</sequence>
<name>A0A6C0L6U0_9ZZZZ</name>
<reference evidence="1" key="1">
    <citation type="journal article" date="2020" name="Nature">
        <title>Giant virus diversity and host interactions through global metagenomics.</title>
        <authorList>
            <person name="Schulz F."/>
            <person name="Roux S."/>
            <person name="Paez-Espino D."/>
            <person name="Jungbluth S."/>
            <person name="Walsh D.A."/>
            <person name="Denef V.J."/>
            <person name="McMahon K.D."/>
            <person name="Konstantinidis K.T."/>
            <person name="Eloe-Fadrosh E.A."/>
            <person name="Kyrpides N.C."/>
            <person name="Woyke T."/>
        </authorList>
    </citation>
    <scope>NUCLEOTIDE SEQUENCE</scope>
    <source>
        <strain evidence="1">GVMAG-M-3300027759-42</strain>
    </source>
</reference>
<accession>A0A6C0L6U0</accession>
<dbReference type="AlphaFoldDB" id="A0A6C0L6U0"/>
<proteinExistence type="predicted"/>
<evidence type="ECO:0000313" key="1">
    <source>
        <dbReference type="EMBL" id="QHU26666.1"/>
    </source>
</evidence>